<reference evidence="2" key="1">
    <citation type="journal article" date="2020" name="Nature">
        <title>Giant virus diversity and host interactions through global metagenomics.</title>
        <authorList>
            <person name="Schulz F."/>
            <person name="Roux S."/>
            <person name="Paez-Espino D."/>
            <person name="Jungbluth S."/>
            <person name="Walsh D.A."/>
            <person name="Denef V.J."/>
            <person name="McMahon K.D."/>
            <person name="Konstantinidis K.T."/>
            <person name="Eloe-Fadrosh E.A."/>
            <person name="Kyrpides N.C."/>
            <person name="Woyke T."/>
        </authorList>
    </citation>
    <scope>NUCLEOTIDE SEQUENCE</scope>
    <source>
        <strain evidence="2">GVMAG-M-3300023184-86</strain>
    </source>
</reference>
<dbReference type="CDD" id="cd06532">
    <property type="entry name" value="Glyco_transf_25"/>
    <property type="match status" value="1"/>
</dbReference>
<dbReference type="InterPro" id="IPR002654">
    <property type="entry name" value="Glyco_trans_25"/>
</dbReference>
<organism evidence="2">
    <name type="scientific">viral metagenome</name>
    <dbReference type="NCBI Taxonomy" id="1070528"/>
    <lineage>
        <taxon>unclassified sequences</taxon>
        <taxon>metagenomes</taxon>
        <taxon>organismal metagenomes</taxon>
    </lineage>
</organism>
<dbReference type="EMBL" id="MN740171">
    <property type="protein sequence ID" value="QHT91913.1"/>
    <property type="molecule type" value="Genomic_DNA"/>
</dbReference>
<accession>A0A6C0IK68</accession>
<name>A0A6C0IK68_9ZZZZ</name>
<feature type="domain" description="Glycosyl transferase family 25" evidence="1">
    <location>
        <begin position="7"/>
        <end position="126"/>
    </location>
</feature>
<proteinExistence type="predicted"/>
<protein>
    <recommendedName>
        <fullName evidence="1">Glycosyl transferase family 25 domain-containing protein</fullName>
    </recommendedName>
</protein>
<evidence type="ECO:0000259" key="1">
    <source>
        <dbReference type="Pfam" id="PF01755"/>
    </source>
</evidence>
<evidence type="ECO:0000313" key="2">
    <source>
        <dbReference type="EMBL" id="QHT91913.1"/>
    </source>
</evidence>
<dbReference type="Pfam" id="PF01755">
    <property type="entry name" value="Glyco_transf_25"/>
    <property type="match status" value="1"/>
</dbReference>
<dbReference type="AlphaFoldDB" id="A0A6C0IK68"/>
<sequence length="241" mass="28156">MIPIKTSIIINLDNRNELLPSFEKFKNQWRQHGKTIQILNGIDYRNKTHVINYFLKSNRLNLNGYGFRHKKEALIGEIGYYMSHYNCWKYIVDNKFDCCLILEHGVNLLRTDFDNLLIDNNLDILFINEENKIDSKKNIIGGGLQGYVITQKGAQNLIEKCFVLSLPIDLQIKNLCNTKEIQGDVINIPFVKRNDNLFSIIDGIQLSNNININNDKQNQNTILQRMFYNLLEKNVNLDEYI</sequence>